<dbReference type="KEGG" id="hhn:HISP_14020"/>
<dbReference type="HOGENOM" id="CLU_1458160_0_0_2"/>
<gene>
    <name evidence="3" type="ORF">HISP_14020</name>
</gene>
<dbReference type="Pfam" id="PF02457">
    <property type="entry name" value="DAC"/>
    <property type="match status" value="1"/>
</dbReference>
<dbReference type="InterPro" id="IPR036888">
    <property type="entry name" value="DNA_integrity_DisA_N_sf"/>
</dbReference>
<proteinExistence type="predicted"/>
<keyword evidence="4" id="KW-1185">Reference proteome</keyword>
<feature type="compositionally biased region" description="Basic and acidic residues" evidence="1">
    <location>
        <begin position="21"/>
        <end position="30"/>
    </location>
</feature>
<dbReference type="SUPFAM" id="SSF143597">
    <property type="entry name" value="YojJ-like"/>
    <property type="match status" value="1"/>
</dbReference>
<organism evidence="3 4">
    <name type="scientific">Haloarcula hispanica N601</name>
    <dbReference type="NCBI Taxonomy" id="1417673"/>
    <lineage>
        <taxon>Archaea</taxon>
        <taxon>Methanobacteriati</taxon>
        <taxon>Methanobacteriota</taxon>
        <taxon>Stenosarchaea group</taxon>
        <taxon>Halobacteria</taxon>
        <taxon>Halobacteriales</taxon>
        <taxon>Haloarculaceae</taxon>
        <taxon>Haloarcula</taxon>
    </lineage>
</organism>
<evidence type="ECO:0000259" key="2">
    <source>
        <dbReference type="PROSITE" id="PS51794"/>
    </source>
</evidence>
<reference evidence="3 4" key="1">
    <citation type="journal article" date="2014" name="Genome Announc.">
        <title>Complete Genome Sequence of the Extremely Halophilic Archaeon Haloarcula hispanica Strain N601.</title>
        <authorList>
            <person name="Ding J.Y."/>
            <person name="Chiang P.W."/>
            <person name="Hong M.J."/>
            <person name="Dyall-Smith M."/>
            <person name="Tang S.L."/>
        </authorList>
    </citation>
    <scope>NUCLEOTIDE SEQUENCE [LARGE SCALE GENOMIC DNA]</scope>
    <source>
        <strain evidence="3 4">N601</strain>
    </source>
</reference>
<evidence type="ECO:0000313" key="3">
    <source>
        <dbReference type="EMBL" id="AHB67074.1"/>
    </source>
</evidence>
<dbReference type="InterPro" id="IPR003390">
    <property type="entry name" value="DNA_integrity_scan_DisA_N"/>
</dbReference>
<feature type="compositionally biased region" description="Basic and acidic residues" evidence="1">
    <location>
        <begin position="1"/>
        <end position="15"/>
    </location>
</feature>
<accession>V5TR48</accession>
<feature type="domain" description="DAC" evidence="2">
    <location>
        <begin position="16"/>
        <end position="189"/>
    </location>
</feature>
<dbReference type="EMBL" id="CP006884">
    <property type="protein sequence ID" value="AHB67074.1"/>
    <property type="molecule type" value="Genomic_DNA"/>
</dbReference>
<feature type="region of interest" description="Disordered" evidence="1">
    <location>
        <begin position="1"/>
        <end position="30"/>
    </location>
</feature>
<name>V5TR48_HALHI</name>
<evidence type="ECO:0000313" key="4">
    <source>
        <dbReference type="Proteomes" id="UP000018572"/>
    </source>
</evidence>
<dbReference type="PROSITE" id="PS51794">
    <property type="entry name" value="DAC"/>
    <property type="match status" value="1"/>
</dbReference>
<protein>
    <recommendedName>
        <fullName evidence="2">DAC domain-containing protein</fullName>
    </recommendedName>
</protein>
<dbReference type="Proteomes" id="UP000018572">
    <property type="component" value="Chromosome 1"/>
</dbReference>
<sequence>MAAQPTDDRMSDSIERPSPTDAEREAAPESAVLDRIRGCVEDVSLAFDRWDDAHVRGPGLYVVIERDPTTAFSDPMGSNRWPVEDCPSVFDQSGALFEAAQSVAVACDGAVVVRSDGTVRPSMVRLTQLTEAEAEAVDQLPYADWMGTRHMSALETSTRDAVFAVVTLSEENGRVTVFRDGTYEDRQRGVLGEE</sequence>
<dbReference type="Gene3D" id="3.40.1700.10">
    <property type="entry name" value="DNA integrity scanning protein, DisA, N-terminal domain"/>
    <property type="match status" value="1"/>
</dbReference>
<evidence type="ECO:0000256" key="1">
    <source>
        <dbReference type="SAM" id="MobiDB-lite"/>
    </source>
</evidence>
<dbReference type="AlphaFoldDB" id="V5TR48"/>